<feature type="non-terminal residue" evidence="3">
    <location>
        <position position="1"/>
    </location>
</feature>
<sequence length="214" mass="23942">AHTWVERAYVTNEGALIGDPGFTRGNVPRTQTFTDDTMTYRLPPPDRTSKELSPQDLVCKETQQTQNYTVESPMLIARANDSILLMYQENGHVTLIGQDTAHNSSGSIIIYGTSNSSATDNFQALQNDSSHFETLGRTDFDDGHCYQDNSTPLASERRALPQRQHLDVEGNALWCTSEISLPETLMPGSTYTLYWVWYFNGPSEVYTSCLDVSI</sequence>
<feature type="domain" description="DUF7492" evidence="2">
    <location>
        <begin position="1"/>
        <end position="214"/>
    </location>
</feature>
<organism evidence="3 4">
    <name type="scientific">Polyplosphaeria fusca</name>
    <dbReference type="NCBI Taxonomy" id="682080"/>
    <lineage>
        <taxon>Eukaryota</taxon>
        <taxon>Fungi</taxon>
        <taxon>Dikarya</taxon>
        <taxon>Ascomycota</taxon>
        <taxon>Pezizomycotina</taxon>
        <taxon>Dothideomycetes</taxon>
        <taxon>Pleosporomycetidae</taxon>
        <taxon>Pleosporales</taxon>
        <taxon>Tetraplosphaeriaceae</taxon>
        <taxon>Polyplosphaeria</taxon>
    </lineage>
</organism>
<accession>A0A9P4QJQ3</accession>
<dbReference type="EMBL" id="ML996324">
    <property type="protein sequence ID" value="KAF2727580.1"/>
    <property type="molecule type" value="Genomic_DNA"/>
</dbReference>
<evidence type="ECO:0000256" key="1">
    <source>
        <dbReference type="SAM" id="MobiDB-lite"/>
    </source>
</evidence>
<evidence type="ECO:0000259" key="2">
    <source>
        <dbReference type="Pfam" id="PF24320"/>
    </source>
</evidence>
<comment type="caution">
    <text evidence="3">The sequence shown here is derived from an EMBL/GenBank/DDBJ whole genome shotgun (WGS) entry which is preliminary data.</text>
</comment>
<evidence type="ECO:0000313" key="3">
    <source>
        <dbReference type="EMBL" id="KAF2727580.1"/>
    </source>
</evidence>
<keyword evidence="4" id="KW-1185">Reference proteome</keyword>
<dbReference type="AlphaFoldDB" id="A0A9P4QJQ3"/>
<dbReference type="InterPro" id="IPR055915">
    <property type="entry name" value="DUF7492"/>
</dbReference>
<feature type="region of interest" description="Disordered" evidence="1">
    <location>
        <begin position="20"/>
        <end position="54"/>
    </location>
</feature>
<proteinExistence type="predicted"/>
<dbReference type="Proteomes" id="UP000799444">
    <property type="component" value="Unassembled WGS sequence"/>
</dbReference>
<dbReference type="OrthoDB" id="64281at2759"/>
<evidence type="ECO:0000313" key="4">
    <source>
        <dbReference type="Proteomes" id="UP000799444"/>
    </source>
</evidence>
<name>A0A9P4QJQ3_9PLEO</name>
<feature type="compositionally biased region" description="Polar residues" evidence="1">
    <location>
        <begin position="28"/>
        <end position="37"/>
    </location>
</feature>
<dbReference type="Pfam" id="PF24320">
    <property type="entry name" value="DUF7492"/>
    <property type="match status" value="1"/>
</dbReference>
<feature type="non-terminal residue" evidence="3">
    <location>
        <position position="214"/>
    </location>
</feature>
<protein>
    <recommendedName>
        <fullName evidence="2">DUF7492 domain-containing protein</fullName>
    </recommendedName>
</protein>
<reference evidence="3" key="1">
    <citation type="journal article" date="2020" name="Stud. Mycol.">
        <title>101 Dothideomycetes genomes: a test case for predicting lifestyles and emergence of pathogens.</title>
        <authorList>
            <person name="Haridas S."/>
            <person name="Albert R."/>
            <person name="Binder M."/>
            <person name="Bloem J."/>
            <person name="Labutti K."/>
            <person name="Salamov A."/>
            <person name="Andreopoulos B."/>
            <person name="Baker S."/>
            <person name="Barry K."/>
            <person name="Bills G."/>
            <person name="Bluhm B."/>
            <person name="Cannon C."/>
            <person name="Castanera R."/>
            <person name="Culley D."/>
            <person name="Daum C."/>
            <person name="Ezra D."/>
            <person name="Gonzalez J."/>
            <person name="Henrissat B."/>
            <person name="Kuo A."/>
            <person name="Liang C."/>
            <person name="Lipzen A."/>
            <person name="Lutzoni F."/>
            <person name="Magnuson J."/>
            <person name="Mondo S."/>
            <person name="Nolan M."/>
            <person name="Ohm R."/>
            <person name="Pangilinan J."/>
            <person name="Park H.-J."/>
            <person name="Ramirez L."/>
            <person name="Alfaro M."/>
            <person name="Sun H."/>
            <person name="Tritt A."/>
            <person name="Yoshinaga Y."/>
            <person name="Zwiers L.-H."/>
            <person name="Turgeon B."/>
            <person name="Goodwin S."/>
            <person name="Spatafora J."/>
            <person name="Crous P."/>
            <person name="Grigoriev I."/>
        </authorList>
    </citation>
    <scope>NUCLEOTIDE SEQUENCE</scope>
    <source>
        <strain evidence="3">CBS 125425</strain>
    </source>
</reference>
<gene>
    <name evidence="3" type="ORF">EJ04DRAFT_393094</name>
</gene>